<dbReference type="Gene3D" id="1.20.5.170">
    <property type="match status" value="1"/>
</dbReference>
<evidence type="ECO:0000256" key="5">
    <source>
        <dbReference type="ARBA" id="ARBA00022692"/>
    </source>
</evidence>
<comment type="caution">
    <text evidence="22">The sequence shown here is derived from an EMBL/GenBank/DDBJ whole genome shotgun (WGS) entry which is preliminary data.</text>
</comment>
<dbReference type="InterPro" id="IPR024750">
    <property type="entry name" value="Ca_ATPase_N_dom"/>
</dbReference>
<feature type="transmembrane region" description="Helical" evidence="17">
    <location>
        <begin position="856"/>
        <end position="874"/>
    </location>
</feature>
<evidence type="ECO:0000256" key="13">
    <source>
        <dbReference type="ARBA" id="ARBA00022989"/>
    </source>
</evidence>
<evidence type="ECO:0000313" key="22">
    <source>
        <dbReference type="EMBL" id="KAL0432576.1"/>
    </source>
</evidence>
<dbReference type="Gene3D" id="1.20.1110.10">
    <property type="entry name" value="Calcium-transporting ATPase, transmembrane domain"/>
    <property type="match status" value="2"/>
</dbReference>
<feature type="transmembrane region" description="Helical" evidence="17">
    <location>
        <begin position="199"/>
        <end position="217"/>
    </location>
</feature>
<dbReference type="Pfam" id="PF00690">
    <property type="entry name" value="Cation_ATPase_N"/>
    <property type="match status" value="1"/>
</dbReference>
<evidence type="ECO:0000256" key="7">
    <source>
        <dbReference type="ARBA" id="ARBA00022741"/>
    </source>
</evidence>
<evidence type="ECO:0000256" key="11">
    <source>
        <dbReference type="ARBA" id="ARBA00022860"/>
    </source>
</evidence>
<dbReference type="EMBL" id="JACGWN010000009">
    <property type="protein sequence ID" value="KAL0432576.1"/>
    <property type="molecule type" value="Genomic_DNA"/>
</dbReference>
<dbReference type="SFLD" id="SFLDS00003">
    <property type="entry name" value="Haloacid_Dehalogenase"/>
    <property type="match status" value="1"/>
</dbReference>
<feature type="domain" description="Cation-transporting P-type ATPase N-terminal" evidence="20">
    <location>
        <begin position="113"/>
        <end position="181"/>
    </location>
</feature>
<dbReference type="FunFam" id="2.70.150.10:FF:000006">
    <property type="entry name" value="Calcium-transporting ATPase"/>
    <property type="match status" value="1"/>
</dbReference>
<feature type="transmembrane region" description="Helical" evidence="17">
    <location>
        <begin position="392"/>
        <end position="422"/>
    </location>
</feature>
<feature type="transmembrane region" description="Helical" evidence="17">
    <location>
        <begin position="894"/>
        <end position="916"/>
    </location>
</feature>
<dbReference type="Gene3D" id="3.40.50.1000">
    <property type="entry name" value="HAD superfamily/HAD-like"/>
    <property type="match status" value="1"/>
</dbReference>
<evidence type="ECO:0000256" key="9">
    <source>
        <dbReference type="ARBA" id="ARBA00022840"/>
    </source>
</evidence>
<dbReference type="InterPro" id="IPR004014">
    <property type="entry name" value="ATPase_P-typ_cation-transptr_N"/>
</dbReference>
<evidence type="ECO:0000256" key="1">
    <source>
        <dbReference type="ARBA" id="ARBA00004141"/>
    </source>
</evidence>
<evidence type="ECO:0000256" key="6">
    <source>
        <dbReference type="ARBA" id="ARBA00022723"/>
    </source>
</evidence>
<evidence type="ECO:0000256" key="3">
    <source>
        <dbReference type="ARBA" id="ARBA00022448"/>
    </source>
</evidence>
<organism evidence="22">
    <name type="scientific">Sesamum latifolium</name>
    <dbReference type="NCBI Taxonomy" id="2727402"/>
    <lineage>
        <taxon>Eukaryota</taxon>
        <taxon>Viridiplantae</taxon>
        <taxon>Streptophyta</taxon>
        <taxon>Embryophyta</taxon>
        <taxon>Tracheophyta</taxon>
        <taxon>Spermatophyta</taxon>
        <taxon>Magnoliopsida</taxon>
        <taxon>eudicotyledons</taxon>
        <taxon>Gunneridae</taxon>
        <taxon>Pentapetalae</taxon>
        <taxon>asterids</taxon>
        <taxon>lamiids</taxon>
        <taxon>Lamiales</taxon>
        <taxon>Pedaliaceae</taxon>
        <taxon>Sesamum</taxon>
    </lineage>
</organism>
<keyword evidence="9 17" id="KW-0067">ATP-binding</keyword>
<dbReference type="InterPro" id="IPR008250">
    <property type="entry name" value="ATPase_P-typ_transduc_dom_A_sf"/>
</dbReference>
<dbReference type="Pfam" id="PF13246">
    <property type="entry name" value="Cation_ATPase"/>
    <property type="match status" value="1"/>
</dbReference>
<feature type="transmembrane region" description="Helical" evidence="17">
    <location>
        <begin position="351"/>
        <end position="372"/>
    </location>
</feature>
<evidence type="ECO:0000256" key="14">
    <source>
        <dbReference type="ARBA" id="ARBA00023065"/>
    </source>
</evidence>
<dbReference type="SUPFAM" id="SSF81665">
    <property type="entry name" value="Calcium ATPase, transmembrane domain M"/>
    <property type="match status" value="1"/>
</dbReference>
<dbReference type="PRINTS" id="PR00121">
    <property type="entry name" value="NAKATPASE"/>
</dbReference>
<evidence type="ECO:0000256" key="17">
    <source>
        <dbReference type="RuleBase" id="RU361146"/>
    </source>
</evidence>
<dbReference type="InterPro" id="IPR023299">
    <property type="entry name" value="ATPase_P-typ_cyto_dom_N"/>
</dbReference>
<comment type="function">
    <text evidence="17">Catalyzes the hydrolysis of ATP coupled with the transport of calcium.</text>
</comment>
<dbReference type="GO" id="GO:0016887">
    <property type="term" value="F:ATP hydrolysis activity"/>
    <property type="evidence" value="ECO:0007669"/>
    <property type="project" value="InterPro"/>
</dbReference>
<dbReference type="PANTHER" id="PTHR24093">
    <property type="entry name" value="CATION TRANSPORTING ATPASE"/>
    <property type="match status" value="1"/>
</dbReference>
<evidence type="ECO:0000256" key="10">
    <source>
        <dbReference type="ARBA" id="ARBA00022842"/>
    </source>
</evidence>
<dbReference type="Pfam" id="PF12515">
    <property type="entry name" value="CaATP_NAI"/>
    <property type="match status" value="1"/>
</dbReference>
<sequence length="953" mass="103964">MGSYMKEFSEVKAKNSSEEALQRWRKACWLVKNHKRRFRFTANLSKRFEVREIQKSNQEKLRVAVLVSQAALSFVQGISYKVPEAVKGAGFEICADELGSIVEGHNSKKLKVHGGVEGIADKLSTSLNNGIDISEESLNRRREIYGINKFTESPAKGFWLFVWEALQDTTLMILGVCALVSLIVGIATEGWPKGAHDGLGIVASILLVVFVTATSDFKQSLQFKDLDKEKKKITVQVTRNGYRQKISIFDLLSGDIVHLAIGDQVPADGLFVSGYSLLINESSLTGESEPINVTCENPFLLSGTKVQDGSCKMLVTTVGMRTQWGKLMATLSEGGDDETPLQVKLNGVATIIGKIGLFFAVITFAVLVQGLFSRKMNQGSHWSWSGDDALEMLEYFAIAVTIVVVAVPEGLPLAVTLSLAFAMKKMMNDKALVRHLAACETMGSATTICSDKTGTLTTNHMTVVKACICGKIKEVSTSAKTSVFCSDIPDSVVKMVQRSIFNNTGGDIVMTQDGKIEILGTPTETAILEFGLFLGGDFQAERQASKLVKVEPFNSTKKRMGVVLELPGEGFQAHCKGASEIILAACDKVLNSSGEVVPLDESSTNHLKDTIEHFASEALRTLCIAYKDIGGDFSCEDPIPFEGYTLIGIVGIKDPVRLGVKESVAICRSAGIVVRMVTGDNINTAKAIARECGILTDDGIAIEGPEFRTKSEEELQELIPKLQVMARSSPMDKHTLVRHLRSTFQEVVAVTGDGTNDAPALHEADIGLAMGISELRQCSPHRCSASMVNMIMDTLGALALATEPPTDELMRRSPVGRKGNFISNVMWRNILGQSIYQFVIIWYLQTSGKAVFHLDGQDSGLILNTLIFNSFVFCQISSRDMEKINVFKGILDNYVFVGVLSCTVLFQILIVEFLGTFANTYPLTWQQWLASILLGFLGMPIAAAIKMIPVGSR</sequence>
<dbReference type="PROSITE" id="PS00154">
    <property type="entry name" value="ATPASE_E1_E2"/>
    <property type="match status" value="1"/>
</dbReference>
<dbReference type="Pfam" id="PF00689">
    <property type="entry name" value="Cation_ATPase_C"/>
    <property type="match status" value="1"/>
</dbReference>
<dbReference type="GO" id="GO:0005886">
    <property type="term" value="C:plasma membrane"/>
    <property type="evidence" value="ECO:0007669"/>
    <property type="project" value="TreeGrafter"/>
</dbReference>
<dbReference type="InterPro" id="IPR001757">
    <property type="entry name" value="P_typ_ATPase"/>
</dbReference>
<dbReference type="InterPro" id="IPR044492">
    <property type="entry name" value="P_typ_ATPase_HD_dom"/>
</dbReference>
<keyword evidence="7 17" id="KW-0547">Nucleotide-binding</keyword>
<dbReference type="FunFam" id="3.40.1110.10:FF:000011">
    <property type="entry name" value="Calcium-transporting ATPase"/>
    <property type="match status" value="1"/>
</dbReference>
<comment type="subcellular location">
    <subcellularLocation>
        <location evidence="1 17">Membrane</location>
        <topology evidence="1 17">Multi-pass membrane protein</topology>
    </subcellularLocation>
</comment>
<feature type="domain" description="P-type ATPase A" evidence="18">
    <location>
        <begin position="232"/>
        <end position="330"/>
    </location>
</feature>
<dbReference type="SUPFAM" id="SSF56784">
    <property type="entry name" value="HAD-like"/>
    <property type="match status" value="1"/>
</dbReference>
<evidence type="ECO:0000256" key="8">
    <source>
        <dbReference type="ARBA" id="ARBA00022837"/>
    </source>
</evidence>
<dbReference type="SFLD" id="SFLDG00002">
    <property type="entry name" value="C1.7:_P-type_atpase_like"/>
    <property type="match status" value="1"/>
</dbReference>
<dbReference type="SUPFAM" id="SSF81653">
    <property type="entry name" value="Calcium ATPase, transduction domain A"/>
    <property type="match status" value="1"/>
</dbReference>
<dbReference type="PANTHER" id="PTHR24093:SF467">
    <property type="entry name" value="CALCIUM-TRANSPORTING ATPASE 1"/>
    <property type="match status" value="1"/>
</dbReference>
<evidence type="ECO:0000259" key="20">
    <source>
        <dbReference type="Pfam" id="PF00690"/>
    </source>
</evidence>
<dbReference type="GO" id="GO:0005516">
    <property type="term" value="F:calmodulin binding"/>
    <property type="evidence" value="ECO:0007669"/>
    <property type="project" value="UniProtKB-KW"/>
</dbReference>
<feature type="transmembrane region" description="Helical" evidence="17">
    <location>
        <begin position="169"/>
        <end position="187"/>
    </location>
</feature>
<feature type="domain" description="Calcium-transporting P-type ATPase N-terminal autoinhibitory" evidence="21">
    <location>
        <begin position="6"/>
        <end position="49"/>
    </location>
</feature>
<keyword evidence="10" id="KW-0460">Magnesium</keyword>
<evidence type="ECO:0000256" key="2">
    <source>
        <dbReference type="ARBA" id="ARBA00006124"/>
    </source>
</evidence>
<keyword evidence="13 17" id="KW-1133">Transmembrane helix</keyword>
<dbReference type="InterPro" id="IPR023214">
    <property type="entry name" value="HAD_sf"/>
</dbReference>
<accession>A0AAW2VU03</accession>
<dbReference type="InterPro" id="IPR023298">
    <property type="entry name" value="ATPase_P-typ_TM_dom_sf"/>
</dbReference>
<dbReference type="NCBIfam" id="TIGR01517">
    <property type="entry name" value="ATPase-IIB_Ca"/>
    <property type="match status" value="1"/>
</dbReference>
<evidence type="ECO:0000259" key="18">
    <source>
        <dbReference type="Pfam" id="PF00122"/>
    </source>
</evidence>
<name>A0AAW2VU03_9LAMI</name>
<dbReference type="Pfam" id="PF00122">
    <property type="entry name" value="E1-E2_ATPase"/>
    <property type="match status" value="1"/>
</dbReference>
<evidence type="ECO:0000256" key="16">
    <source>
        <dbReference type="ARBA" id="ARBA00048694"/>
    </source>
</evidence>
<keyword evidence="8 17" id="KW-0106">Calcium</keyword>
<evidence type="ECO:0000259" key="21">
    <source>
        <dbReference type="Pfam" id="PF12515"/>
    </source>
</evidence>
<comment type="catalytic activity">
    <reaction evidence="16 17">
        <text>Ca(2+)(in) + ATP + H2O = Ca(2+)(out) + ADP + phosphate + H(+)</text>
        <dbReference type="Rhea" id="RHEA:18105"/>
        <dbReference type="ChEBI" id="CHEBI:15377"/>
        <dbReference type="ChEBI" id="CHEBI:15378"/>
        <dbReference type="ChEBI" id="CHEBI:29108"/>
        <dbReference type="ChEBI" id="CHEBI:30616"/>
        <dbReference type="ChEBI" id="CHEBI:43474"/>
        <dbReference type="ChEBI" id="CHEBI:456216"/>
        <dbReference type="EC" id="7.2.2.10"/>
    </reaction>
</comment>
<keyword evidence="15 17" id="KW-0472">Membrane</keyword>
<evidence type="ECO:0000256" key="4">
    <source>
        <dbReference type="ARBA" id="ARBA00022568"/>
    </source>
</evidence>
<dbReference type="SUPFAM" id="SSF81660">
    <property type="entry name" value="Metal cation-transporting ATPase, ATP-binding domain N"/>
    <property type="match status" value="1"/>
</dbReference>
<proteinExistence type="inferred from homology"/>
<dbReference type="AlphaFoldDB" id="A0AAW2VU03"/>
<reference evidence="22" key="2">
    <citation type="journal article" date="2024" name="Plant">
        <title>Genomic evolution and insights into agronomic trait innovations of Sesamum species.</title>
        <authorList>
            <person name="Miao H."/>
            <person name="Wang L."/>
            <person name="Qu L."/>
            <person name="Liu H."/>
            <person name="Sun Y."/>
            <person name="Le M."/>
            <person name="Wang Q."/>
            <person name="Wei S."/>
            <person name="Zheng Y."/>
            <person name="Lin W."/>
            <person name="Duan Y."/>
            <person name="Cao H."/>
            <person name="Xiong S."/>
            <person name="Wang X."/>
            <person name="Wei L."/>
            <person name="Li C."/>
            <person name="Ma Q."/>
            <person name="Ju M."/>
            <person name="Zhao R."/>
            <person name="Li G."/>
            <person name="Mu C."/>
            <person name="Tian Q."/>
            <person name="Mei H."/>
            <person name="Zhang T."/>
            <person name="Gao T."/>
            <person name="Zhang H."/>
        </authorList>
    </citation>
    <scope>NUCLEOTIDE SEQUENCE</scope>
    <source>
        <strain evidence="22">KEN1</strain>
    </source>
</reference>
<dbReference type="InterPro" id="IPR018303">
    <property type="entry name" value="ATPase_P-typ_P_site"/>
</dbReference>
<feature type="domain" description="Cation-transporting P-type ATPase C-terminal" evidence="19">
    <location>
        <begin position="788"/>
        <end position="948"/>
    </location>
</feature>
<protein>
    <recommendedName>
        <fullName evidence="17">Calcium-transporting ATPase</fullName>
        <ecNumber evidence="17">7.2.2.10</ecNumber>
    </recommendedName>
</protein>
<reference evidence="22" key="1">
    <citation type="submission" date="2020-06" db="EMBL/GenBank/DDBJ databases">
        <authorList>
            <person name="Li T."/>
            <person name="Hu X."/>
            <person name="Zhang T."/>
            <person name="Song X."/>
            <person name="Zhang H."/>
            <person name="Dai N."/>
            <person name="Sheng W."/>
            <person name="Hou X."/>
            <person name="Wei L."/>
        </authorList>
    </citation>
    <scope>NUCLEOTIDE SEQUENCE</scope>
    <source>
        <strain evidence="22">KEN1</strain>
        <tissue evidence="22">Leaf</tissue>
    </source>
</reference>
<dbReference type="GO" id="GO:0005524">
    <property type="term" value="F:ATP binding"/>
    <property type="evidence" value="ECO:0007669"/>
    <property type="project" value="UniProtKB-KW"/>
</dbReference>
<dbReference type="NCBIfam" id="TIGR01494">
    <property type="entry name" value="ATPase_P-type"/>
    <property type="match status" value="2"/>
</dbReference>
<dbReference type="SFLD" id="SFLDF00027">
    <property type="entry name" value="p-type_atpase"/>
    <property type="match status" value="1"/>
</dbReference>
<keyword evidence="12" id="KW-1278">Translocase</keyword>
<feature type="transmembrane region" description="Helical" evidence="17">
    <location>
        <begin position="825"/>
        <end position="844"/>
    </location>
</feature>
<keyword evidence="4 17" id="KW-0109">Calcium transport</keyword>
<dbReference type="GO" id="GO:0005388">
    <property type="term" value="F:P-type calcium transporter activity"/>
    <property type="evidence" value="ECO:0007669"/>
    <property type="project" value="UniProtKB-EC"/>
</dbReference>
<dbReference type="GO" id="GO:0046872">
    <property type="term" value="F:metal ion binding"/>
    <property type="evidence" value="ECO:0007669"/>
    <property type="project" value="UniProtKB-KW"/>
</dbReference>
<dbReference type="InterPro" id="IPR006068">
    <property type="entry name" value="ATPase_P-typ_cation-transptr_C"/>
</dbReference>
<dbReference type="FunFam" id="1.20.5.170:FF:000026">
    <property type="entry name" value="Calcium-transporting ATPase"/>
    <property type="match status" value="1"/>
</dbReference>
<evidence type="ECO:0000256" key="12">
    <source>
        <dbReference type="ARBA" id="ARBA00022967"/>
    </source>
</evidence>
<keyword evidence="11" id="KW-0112">Calmodulin-binding</keyword>
<feature type="transmembrane region" description="Helical" evidence="17">
    <location>
        <begin position="928"/>
        <end position="948"/>
    </location>
</feature>
<dbReference type="InterPro" id="IPR006408">
    <property type="entry name" value="P-type_ATPase_IIB"/>
</dbReference>
<dbReference type="InterPro" id="IPR036412">
    <property type="entry name" value="HAD-like_sf"/>
</dbReference>
<evidence type="ECO:0000256" key="15">
    <source>
        <dbReference type="ARBA" id="ARBA00023136"/>
    </source>
</evidence>
<comment type="similarity">
    <text evidence="2 17">Belongs to the cation transport ATPase (P-type) (TC 3.A.3) family. Type IIB subfamily.</text>
</comment>
<evidence type="ECO:0000259" key="19">
    <source>
        <dbReference type="Pfam" id="PF00689"/>
    </source>
</evidence>
<dbReference type="Gene3D" id="2.70.150.10">
    <property type="entry name" value="Calcium-transporting ATPase, cytoplasmic transduction domain A"/>
    <property type="match status" value="1"/>
</dbReference>
<keyword evidence="5 17" id="KW-0812">Transmembrane</keyword>
<keyword evidence="3 17" id="KW-0813">Transport</keyword>
<gene>
    <name evidence="22" type="ORF">Slati_2591900</name>
</gene>
<comment type="caution">
    <text evidence="17">Lacks conserved residue(s) required for the propagation of feature annotation.</text>
</comment>
<dbReference type="EC" id="7.2.2.10" evidence="17"/>
<dbReference type="InterPro" id="IPR059000">
    <property type="entry name" value="ATPase_P-type_domA"/>
</dbReference>
<dbReference type="Gene3D" id="3.40.1110.10">
    <property type="entry name" value="Calcium-transporting ATPase, cytoplasmic domain N"/>
    <property type="match status" value="1"/>
</dbReference>
<keyword evidence="14 17" id="KW-0406">Ion transport</keyword>
<dbReference type="PRINTS" id="PR00119">
    <property type="entry name" value="CATATPASE"/>
</dbReference>
<keyword evidence="6" id="KW-0479">Metal-binding</keyword>